<dbReference type="Pfam" id="PF08448">
    <property type="entry name" value="PAS_4"/>
    <property type="match status" value="3"/>
</dbReference>
<dbReference type="CDD" id="cd00082">
    <property type="entry name" value="HisKA"/>
    <property type="match status" value="1"/>
</dbReference>
<dbReference type="PRINTS" id="PR00344">
    <property type="entry name" value="BCTRLSENSOR"/>
</dbReference>
<dbReference type="AlphaFoldDB" id="A0A4R1L9Q9"/>
<dbReference type="InterPro" id="IPR013656">
    <property type="entry name" value="PAS_4"/>
</dbReference>
<dbReference type="PANTHER" id="PTHR43065:SF10">
    <property type="entry name" value="PEROXIDE STRESS-ACTIVATED HISTIDINE KINASE MAK3"/>
    <property type="match status" value="1"/>
</dbReference>
<dbReference type="EC" id="2.7.13.3" evidence="2"/>
<dbReference type="InterPro" id="IPR035965">
    <property type="entry name" value="PAS-like_dom_sf"/>
</dbReference>
<dbReference type="Proteomes" id="UP000295210">
    <property type="component" value="Unassembled WGS sequence"/>
</dbReference>
<dbReference type="InterPro" id="IPR003661">
    <property type="entry name" value="HisK_dim/P_dom"/>
</dbReference>
<feature type="domain" description="Histidine kinase" evidence="9">
    <location>
        <begin position="394"/>
        <end position="609"/>
    </location>
</feature>
<dbReference type="PANTHER" id="PTHR43065">
    <property type="entry name" value="SENSOR HISTIDINE KINASE"/>
    <property type="match status" value="1"/>
</dbReference>
<keyword evidence="4" id="KW-0808">Transferase</keyword>
<dbReference type="SMART" id="SM00091">
    <property type="entry name" value="PAS"/>
    <property type="match status" value="3"/>
</dbReference>
<name>A0A4R1L9Q9_9BACT</name>
<dbReference type="PROSITE" id="PS50112">
    <property type="entry name" value="PAS"/>
    <property type="match status" value="1"/>
</dbReference>
<dbReference type="SMART" id="SM00388">
    <property type="entry name" value="HisKA"/>
    <property type="match status" value="1"/>
</dbReference>
<organism evidence="11 12">
    <name type="scientific">Acidipila rosea</name>
    <dbReference type="NCBI Taxonomy" id="768535"/>
    <lineage>
        <taxon>Bacteria</taxon>
        <taxon>Pseudomonadati</taxon>
        <taxon>Acidobacteriota</taxon>
        <taxon>Terriglobia</taxon>
        <taxon>Terriglobales</taxon>
        <taxon>Acidobacteriaceae</taxon>
        <taxon>Acidipila</taxon>
    </lineage>
</organism>
<reference evidence="11 12" key="1">
    <citation type="submission" date="2019-03" db="EMBL/GenBank/DDBJ databases">
        <title>Genomic Encyclopedia of Type Strains, Phase IV (KMG-IV): sequencing the most valuable type-strain genomes for metagenomic binning, comparative biology and taxonomic classification.</title>
        <authorList>
            <person name="Goeker M."/>
        </authorList>
    </citation>
    <scope>NUCLEOTIDE SEQUENCE [LARGE SCALE GENOMIC DNA]</scope>
    <source>
        <strain evidence="11 12">DSM 103428</strain>
    </source>
</reference>
<dbReference type="GO" id="GO:0005524">
    <property type="term" value="F:ATP binding"/>
    <property type="evidence" value="ECO:0007669"/>
    <property type="project" value="UniProtKB-KW"/>
</dbReference>
<evidence type="ECO:0000256" key="7">
    <source>
        <dbReference type="ARBA" id="ARBA00022840"/>
    </source>
</evidence>
<keyword evidence="8" id="KW-0902">Two-component regulatory system</keyword>
<dbReference type="PROSITE" id="PS50109">
    <property type="entry name" value="HIS_KIN"/>
    <property type="match status" value="1"/>
</dbReference>
<dbReference type="InterPro" id="IPR004358">
    <property type="entry name" value="Sig_transdc_His_kin-like_C"/>
</dbReference>
<dbReference type="InterPro" id="IPR005467">
    <property type="entry name" value="His_kinase_dom"/>
</dbReference>
<evidence type="ECO:0000313" key="11">
    <source>
        <dbReference type="EMBL" id="TCK73683.1"/>
    </source>
</evidence>
<gene>
    <name evidence="11" type="ORF">C7378_1296</name>
</gene>
<evidence type="ECO:0000259" key="9">
    <source>
        <dbReference type="PROSITE" id="PS50109"/>
    </source>
</evidence>
<dbReference type="Gene3D" id="3.30.565.10">
    <property type="entry name" value="Histidine kinase-like ATPase, C-terminal domain"/>
    <property type="match status" value="1"/>
</dbReference>
<dbReference type="Gene3D" id="3.30.450.20">
    <property type="entry name" value="PAS domain"/>
    <property type="match status" value="3"/>
</dbReference>
<protein>
    <recommendedName>
        <fullName evidence="2">histidine kinase</fullName>
        <ecNumber evidence="2">2.7.13.3</ecNumber>
    </recommendedName>
</protein>
<evidence type="ECO:0000256" key="8">
    <source>
        <dbReference type="ARBA" id="ARBA00023012"/>
    </source>
</evidence>
<keyword evidence="7" id="KW-0067">ATP-binding</keyword>
<dbReference type="SUPFAM" id="SSF47384">
    <property type="entry name" value="Homodimeric domain of signal transducing histidine kinase"/>
    <property type="match status" value="1"/>
</dbReference>
<keyword evidence="5" id="KW-0547">Nucleotide-binding</keyword>
<dbReference type="EMBL" id="SMGK01000002">
    <property type="protein sequence ID" value="TCK73683.1"/>
    <property type="molecule type" value="Genomic_DNA"/>
</dbReference>
<accession>A0A4R1L9Q9</accession>
<dbReference type="InterPro" id="IPR003594">
    <property type="entry name" value="HATPase_dom"/>
</dbReference>
<dbReference type="SMART" id="SM00387">
    <property type="entry name" value="HATPase_c"/>
    <property type="match status" value="1"/>
</dbReference>
<keyword evidence="6" id="KW-0418">Kinase</keyword>
<evidence type="ECO:0000256" key="4">
    <source>
        <dbReference type="ARBA" id="ARBA00022679"/>
    </source>
</evidence>
<evidence type="ECO:0000313" key="12">
    <source>
        <dbReference type="Proteomes" id="UP000295210"/>
    </source>
</evidence>
<dbReference type="NCBIfam" id="TIGR00229">
    <property type="entry name" value="sensory_box"/>
    <property type="match status" value="1"/>
</dbReference>
<dbReference type="SUPFAM" id="SSF55874">
    <property type="entry name" value="ATPase domain of HSP90 chaperone/DNA topoisomerase II/histidine kinase"/>
    <property type="match status" value="1"/>
</dbReference>
<dbReference type="InterPro" id="IPR000014">
    <property type="entry name" value="PAS"/>
</dbReference>
<evidence type="ECO:0000256" key="1">
    <source>
        <dbReference type="ARBA" id="ARBA00000085"/>
    </source>
</evidence>
<dbReference type="GO" id="GO:0000155">
    <property type="term" value="F:phosphorelay sensor kinase activity"/>
    <property type="evidence" value="ECO:0007669"/>
    <property type="project" value="InterPro"/>
</dbReference>
<evidence type="ECO:0000256" key="2">
    <source>
        <dbReference type="ARBA" id="ARBA00012438"/>
    </source>
</evidence>
<feature type="domain" description="PAS" evidence="10">
    <location>
        <begin position="255"/>
        <end position="317"/>
    </location>
</feature>
<dbReference type="CDD" id="cd00130">
    <property type="entry name" value="PAS"/>
    <property type="match status" value="2"/>
</dbReference>
<evidence type="ECO:0000256" key="6">
    <source>
        <dbReference type="ARBA" id="ARBA00022777"/>
    </source>
</evidence>
<dbReference type="InterPro" id="IPR036890">
    <property type="entry name" value="HATPase_C_sf"/>
</dbReference>
<comment type="catalytic activity">
    <reaction evidence="1">
        <text>ATP + protein L-histidine = ADP + protein N-phospho-L-histidine.</text>
        <dbReference type="EC" id="2.7.13.3"/>
    </reaction>
</comment>
<evidence type="ECO:0000256" key="3">
    <source>
        <dbReference type="ARBA" id="ARBA00022553"/>
    </source>
</evidence>
<dbReference type="SUPFAM" id="SSF55785">
    <property type="entry name" value="PYP-like sensor domain (PAS domain)"/>
    <property type="match status" value="3"/>
</dbReference>
<proteinExistence type="predicted"/>
<dbReference type="InterPro" id="IPR036097">
    <property type="entry name" value="HisK_dim/P_sf"/>
</dbReference>
<comment type="caution">
    <text evidence="11">The sequence shown here is derived from an EMBL/GenBank/DDBJ whole genome shotgun (WGS) entry which is preliminary data.</text>
</comment>
<evidence type="ECO:0000256" key="5">
    <source>
        <dbReference type="ARBA" id="ARBA00022741"/>
    </source>
</evidence>
<dbReference type="Gene3D" id="1.10.287.130">
    <property type="match status" value="1"/>
</dbReference>
<keyword evidence="3" id="KW-0597">Phosphoprotein</keyword>
<dbReference type="Pfam" id="PF00512">
    <property type="entry name" value="HisKA"/>
    <property type="match status" value="1"/>
</dbReference>
<evidence type="ECO:0000259" key="10">
    <source>
        <dbReference type="PROSITE" id="PS50112"/>
    </source>
</evidence>
<sequence length="609" mass="68341">MGSEIRPLPASVVANLIQVADTLSDAIVFLDREWRITYANARAHTVSRLSAFDLNSKTHWELFPSTVGTAVEQTYRFVMEERQEREIVFFYEPFQVWIDMRAIPIDDGIALHYRDITALKVAEANRDLAAQRLQQVLAATTDAIASLDRNWNFTYVNRRAAELLAPSGNVVGQNIWEIYPDALYEGSPFVQNYHEAMELREPRRFEAYYPEPLNLWFKVEAHPSEEGLILFFRDITEHRLFEEQLRQQQTETERQRMELEAVYRTAPIGLALFDPVTLRITRANDAQAEFIGLPREQILGKAIAEIAPAIPRVLELLTLAASGHPVRNQLVGGELPGAPGHERYWTVNYLPVYALDGSVEAISSAAIEVTQQIKSEAALRQSEKLAAVGRLASSISHEINNPLEAVTNLVYLARMHEGLPAELASYLASAQSELSRVSQIVTQTLRFHRQSVGSSWVSAGPLIDSVLDLYHGRFANSGIKVETFYEAAAPFRCFENDIRQVLNNLVANAVDAMRGGGRLTIRARNAFDSATGASGIRISIGDNGHGMSRETQRRMYEPFFTTRDLNGTGLGLWISSEIVQRHQGRLAARSTQDPIRHGTVFTLFLPREP</sequence>
<dbReference type="Pfam" id="PF02518">
    <property type="entry name" value="HATPase_c"/>
    <property type="match status" value="1"/>
</dbReference>
<keyword evidence="12" id="KW-1185">Reference proteome</keyword>